<name>A0A8S9MI95_BRACR</name>
<accession>A0A8S9MI95</accession>
<protein>
    <submittedName>
        <fullName evidence="1">Uncharacterized protein</fullName>
    </submittedName>
</protein>
<organism evidence="1 2">
    <name type="scientific">Brassica cretica</name>
    <name type="common">Mustard</name>
    <dbReference type="NCBI Taxonomy" id="69181"/>
    <lineage>
        <taxon>Eukaryota</taxon>
        <taxon>Viridiplantae</taxon>
        <taxon>Streptophyta</taxon>
        <taxon>Embryophyta</taxon>
        <taxon>Tracheophyta</taxon>
        <taxon>Spermatophyta</taxon>
        <taxon>Magnoliopsida</taxon>
        <taxon>eudicotyledons</taxon>
        <taxon>Gunneridae</taxon>
        <taxon>Pentapetalae</taxon>
        <taxon>rosids</taxon>
        <taxon>malvids</taxon>
        <taxon>Brassicales</taxon>
        <taxon>Brassicaceae</taxon>
        <taxon>Brassiceae</taxon>
        <taxon>Brassica</taxon>
    </lineage>
</organism>
<dbReference type="EMBL" id="QGKW02000007">
    <property type="protein sequence ID" value="KAF2620074.1"/>
    <property type="molecule type" value="Genomic_DNA"/>
</dbReference>
<comment type="caution">
    <text evidence="1">The sequence shown here is derived from an EMBL/GenBank/DDBJ whole genome shotgun (WGS) entry which is preliminary data.</text>
</comment>
<reference evidence="1" key="1">
    <citation type="submission" date="2019-12" db="EMBL/GenBank/DDBJ databases">
        <title>Genome sequencing and annotation of Brassica cretica.</title>
        <authorList>
            <person name="Studholme D.J."/>
            <person name="Sarris P.F."/>
        </authorList>
    </citation>
    <scope>NUCLEOTIDE SEQUENCE</scope>
    <source>
        <strain evidence="1">PFS-001/15</strain>
        <tissue evidence="1">Leaf</tissue>
    </source>
</reference>
<sequence>MTEIRRMDREARGGSMHGIRTWCQLSSKLYVYTSTRCHRTWKQYIQLDMLKHEVSMYLQQEHAD</sequence>
<evidence type="ECO:0000313" key="2">
    <source>
        <dbReference type="Proteomes" id="UP000712281"/>
    </source>
</evidence>
<proteinExistence type="predicted"/>
<dbReference type="AlphaFoldDB" id="A0A8S9MI95"/>
<evidence type="ECO:0000313" key="1">
    <source>
        <dbReference type="EMBL" id="KAF2620074.1"/>
    </source>
</evidence>
<dbReference type="Proteomes" id="UP000712281">
    <property type="component" value="Unassembled WGS sequence"/>
</dbReference>
<gene>
    <name evidence="1" type="ORF">F2Q68_00040606</name>
</gene>